<dbReference type="RefSeq" id="WP_100212348.1">
    <property type="nucleotide sequence ID" value="NZ_CP023345.1"/>
</dbReference>
<evidence type="ECO:0000313" key="2">
    <source>
        <dbReference type="EMBL" id="ATW54238.1"/>
    </source>
</evidence>
<keyword evidence="1" id="KW-0472">Membrane</keyword>
<dbReference type="Proteomes" id="UP000230639">
    <property type="component" value="Chromosome"/>
</dbReference>
<proteinExistence type="predicted"/>
<evidence type="ECO:0000256" key="1">
    <source>
        <dbReference type="SAM" id="Phobius"/>
    </source>
</evidence>
<keyword evidence="1" id="KW-1133">Transmembrane helix</keyword>
<feature type="transmembrane region" description="Helical" evidence="1">
    <location>
        <begin position="6"/>
        <end position="28"/>
    </location>
</feature>
<gene>
    <name evidence="2" type="ORF">CNQ75_06680</name>
</gene>
<organism evidence="2 3">
    <name type="scientific">Salmonella diarizonae</name>
    <dbReference type="NCBI Taxonomy" id="59204"/>
    <lineage>
        <taxon>Bacteria</taxon>
        <taxon>Pseudomonadati</taxon>
        <taxon>Pseudomonadota</taxon>
        <taxon>Gammaproteobacteria</taxon>
        <taxon>Enterobacterales</taxon>
        <taxon>Enterobacteriaceae</taxon>
        <taxon>Salmonella</taxon>
    </lineage>
</organism>
<reference evidence="2 3" key="1">
    <citation type="submission" date="2017-09" db="EMBL/GenBank/DDBJ databases">
        <title>Complete genome of Salmonella enterica subsp. diarizonae isolated from stool of a patient with bacterial enteropathy.</title>
        <authorList>
            <person name="Zhou J."/>
            <person name="Chen Q."/>
            <person name="Guo L."/>
            <person name="Fan J."/>
        </authorList>
    </citation>
    <scope>NUCLEOTIDE SEQUENCE [LARGE SCALE GENOMIC DNA]</scope>
    <source>
        <strain evidence="2 3">HZS154</strain>
    </source>
</reference>
<protein>
    <submittedName>
        <fullName evidence="2">Uncharacterized protein</fullName>
    </submittedName>
</protein>
<sequence>MEGEKIVIGASLIAGALGGGRLLFAVVVSRDRHNKPSAEQWRQAMDLCLKKAEELRFEVVRIYGQRLANYVLDEGMQGPIYYGKREDKVAIEERRRNQGRQKLAEIKMMMAKKIKK</sequence>
<name>A0A2I5HFB2_SALDZ</name>
<evidence type="ECO:0000313" key="3">
    <source>
        <dbReference type="Proteomes" id="UP000230639"/>
    </source>
</evidence>
<dbReference type="EMBL" id="CP023345">
    <property type="protein sequence ID" value="ATW54238.1"/>
    <property type="molecule type" value="Genomic_DNA"/>
</dbReference>
<accession>A0A2I5HFB2</accession>
<dbReference type="AlphaFoldDB" id="A0A2I5HFB2"/>
<keyword evidence="1" id="KW-0812">Transmembrane</keyword>